<evidence type="ECO:0000256" key="4">
    <source>
        <dbReference type="ARBA" id="ARBA00023157"/>
    </source>
</evidence>
<dbReference type="InterPro" id="IPR012336">
    <property type="entry name" value="Thioredoxin-like_fold"/>
</dbReference>
<dbReference type="Proteomes" id="UP000613011">
    <property type="component" value="Unassembled WGS sequence"/>
</dbReference>
<evidence type="ECO:0000256" key="1">
    <source>
        <dbReference type="ARBA" id="ARBA00005791"/>
    </source>
</evidence>
<dbReference type="EMBL" id="JAEQNA010000008">
    <property type="protein sequence ID" value="MBL0422532.1"/>
    <property type="molecule type" value="Genomic_DNA"/>
</dbReference>
<comment type="caution">
    <text evidence="7">The sequence shown here is derived from an EMBL/GenBank/DDBJ whole genome shotgun (WGS) entry which is preliminary data.</text>
</comment>
<reference evidence="7" key="1">
    <citation type="submission" date="2021-01" db="EMBL/GenBank/DDBJ databases">
        <title>Ramlibacter sp. strain AW1 16S ribosomal RNA gene Genome sequencing and assembly.</title>
        <authorList>
            <person name="Kang M."/>
        </authorList>
    </citation>
    <scope>NUCLEOTIDE SEQUENCE</scope>
    <source>
        <strain evidence="7">AW1</strain>
    </source>
</reference>
<evidence type="ECO:0000313" key="8">
    <source>
        <dbReference type="Proteomes" id="UP000613011"/>
    </source>
</evidence>
<accession>A0A936ZKG4</accession>
<sequence>MNTKKITVVLLLVLVAAAFFLGIGAYRTRVQTEQAEQVRSEQARLVRMHSPVLGAQRAPVTIVEFFDPACEACRAFYPYVKRLLAQYPDDVRLVIRYAPLHEGSDEVVKLLEAARLQDKYQAVLEAVLASQPAWADHAKPNPALAFKAAEQAGLDIERAAQDVQRPELQAIVAQDVEDLQALKVNKTPTFFVNGRTLPSFGPEQLSALVAEEVAKLKK</sequence>
<evidence type="ECO:0000256" key="2">
    <source>
        <dbReference type="ARBA" id="ARBA00022729"/>
    </source>
</evidence>
<dbReference type="SUPFAM" id="SSF52833">
    <property type="entry name" value="Thioredoxin-like"/>
    <property type="match status" value="1"/>
</dbReference>
<protein>
    <submittedName>
        <fullName evidence="7">Thioredoxin domain-containing protein</fullName>
    </submittedName>
</protein>
<dbReference type="PANTHER" id="PTHR13887">
    <property type="entry name" value="GLUTATHIONE S-TRANSFERASE KAPPA"/>
    <property type="match status" value="1"/>
</dbReference>
<keyword evidence="2" id="KW-0732">Signal</keyword>
<evidence type="ECO:0000259" key="6">
    <source>
        <dbReference type="PROSITE" id="PS51352"/>
    </source>
</evidence>
<dbReference type="AlphaFoldDB" id="A0A936ZKG4"/>
<evidence type="ECO:0000256" key="3">
    <source>
        <dbReference type="ARBA" id="ARBA00023002"/>
    </source>
</evidence>
<keyword evidence="4" id="KW-1015">Disulfide bond</keyword>
<dbReference type="Gene3D" id="3.40.30.10">
    <property type="entry name" value="Glutaredoxin"/>
    <property type="match status" value="1"/>
</dbReference>
<keyword evidence="8" id="KW-1185">Reference proteome</keyword>
<keyword evidence="5" id="KW-0676">Redox-active center</keyword>
<dbReference type="GO" id="GO:0016491">
    <property type="term" value="F:oxidoreductase activity"/>
    <property type="evidence" value="ECO:0007669"/>
    <property type="project" value="UniProtKB-KW"/>
</dbReference>
<proteinExistence type="inferred from homology"/>
<gene>
    <name evidence="7" type="ORF">JI739_19455</name>
</gene>
<evidence type="ECO:0000313" key="7">
    <source>
        <dbReference type="EMBL" id="MBL0422532.1"/>
    </source>
</evidence>
<dbReference type="Pfam" id="PF13462">
    <property type="entry name" value="Thioredoxin_4"/>
    <property type="match status" value="1"/>
</dbReference>
<dbReference type="PROSITE" id="PS51352">
    <property type="entry name" value="THIOREDOXIN_2"/>
    <property type="match status" value="1"/>
</dbReference>
<comment type="similarity">
    <text evidence="1">Belongs to the thioredoxin family. DsbA subfamily.</text>
</comment>
<keyword evidence="3" id="KW-0560">Oxidoreductase</keyword>
<dbReference type="PANTHER" id="PTHR13887:SF14">
    <property type="entry name" value="DISULFIDE BOND FORMATION PROTEIN D"/>
    <property type="match status" value="1"/>
</dbReference>
<organism evidence="7 8">
    <name type="scientific">Ramlibacter aurantiacus</name>
    <dbReference type="NCBI Taxonomy" id="2801330"/>
    <lineage>
        <taxon>Bacteria</taxon>
        <taxon>Pseudomonadati</taxon>
        <taxon>Pseudomonadota</taxon>
        <taxon>Betaproteobacteria</taxon>
        <taxon>Burkholderiales</taxon>
        <taxon>Comamonadaceae</taxon>
        <taxon>Ramlibacter</taxon>
    </lineage>
</organism>
<dbReference type="InterPro" id="IPR036249">
    <property type="entry name" value="Thioredoxin-like_sf"/>
</dbReference>
<evidence type="ECO:0000256" key="5">
    <source>
        <dbReference type="ARBA" id="ARBA00023284"/>
    </source>
</evidence>
<feature type="domain" description="Thioredoxin" evidence="6">
    <location>
        <begin position="19"/>
        <end position="214"/>
    </location>
</feature>
<name>A0A936ZKG4_9BURK</name>
<dbReference type="RefSeq" id="WP_201685599.1">
    <property type="nucleotide sequence ID" value="NZ_JAEQNA010000008.1"/>
</dbReference>
<dbReference type="InterPro" id="IPR013766">
    <property type="entry name" value="Thioredoxin_domain"/>
</dbReference>